<evidence type="ECO:0000256" key="1">
    <source>
        <dbReference type="SAM" id="MobiDB-lite"/>
    </source>
</evidence>
<dbReference type="EMBL" id="JBHLZP010000221">
    <property type="protein sequence ID" value="MFB9835719.1"/>
    <property type="molecule type" value="Genomic_DNA"/>
</dbReference>
<gene>
    <name evidence="4" type="ORF">ACFFNX_26405</name>
</gene>
<evidence type="ECO:0008006" key="6">
    <source>
        <dbReference type="Google" id="ProtNLM"/>
    </source>
</evidence>
<proteinExistence type="predicted"/>
<accession>A0ABV5YKY5</accession>
<organism evidence="4 5">
    <name type="scientific">Actinoallomurus acaciae</name>
    <dbReference type="NCBI Taxonomy" id="502577"/>
    <lineage>
        <taxon>Bacteria</taxon>
        <taxon>Bacillati</taxon>
        <taxon>Actinomycetota</taxon>
        <taxon>Actinomycetes</taxon>
        <taxon>Streptosporangiales</taxon>
        <taxon>Thermomonosporaceae</taxon>
        <taxon>Actinoallomurus</taxon>
    </lineage>
</organism>
<reference evidence="4 5" key="1">
    <citation type="submission" date="2024-09" db="EMBL/GenBank/DDBJ databases">
        <authorList>
            <person name="Sun Q."/>
            <person name="Mori K."/>
        </authorList>
    </citation>
    <scope>NUCLEOTIDE SEQUENCE [LARGE SCALE GENOMIC DNA]</scope>
    <source>
        <strain evidence="4 5">TBRC 0563</strain>
    </source>
</reference>
<evidence type="ECO:0000313" key="5">
    <source>
        <dbReference type="Proteomes" id="UP001589627"/>
    </source>
</evidence>
<dbReference type="RefSeq" id="WP_378207763.1">
    <property type="nucleotide sequence ID" value="NZ_JBHLZP010000221.1"/>
</dbReference>
<evidence type="ECO:0000256" key="3">
    <source>
        <dbReference type="SAM" id="SignalP"/>
    </source>
</evidence>
<feature type="transmembrane region" description="Helical" evidence="2">
    <location>
        <begin position="189"/>
        <end position="217"/>
    </location>
</feature>
<keyword evidence="2" id="KW-0812">Transmembrane</keyword>
<keyword evidence="3" id="KW-0732">Signal</keyword>
<protein>
    <recommendedName>
        <fullName evidence="6">TPM domain-containing protein</fullName>
    </recommendedName>
</protein>
<keyword evidence="2" id="KW-1133">Transmembrane helix</keyword>
<keyword evidence="5" id="KW-1185">Reference proteome</keyword>
<feature type="region of interest" description="Disordered" evidence="1">
    <location>
        <begin position="154"/>
        <end position="177"/>
    </location>
</feature>
<name>A0ABV5YKY5_9ACTN</name>
<feature type="signal peptide" evidence="3">
    <location>
        <begin position="1"/>
        <end position="20"/>
    </location>
</feature>
<dbReference type="Proteomes" id="UP001589627">
    <property type="component" value="Unassembled WGS sequence"/>
</dbReference>
<keyword evidence="2" id="KW-0472">Membrane</keyword>
<comment type="caution">
    <text evidence="4">The sequence shown here is derived from an EMBL/GenBank/DDBJ whole genome shotgun (WGS) entry which is preliminary data.</text>
</comment>
<feature type="chain" id="PRO_5045455039" description="TPM domain-containing protein" evidence="3">
    <location>
        <begin position="21"/>
        <end position="381"/>
    </location>
</feature>
<evidence type="ECO:0000313" key="4">
    <source>
        <dbReference type="EMBL" id="MFB9835719.1"/>
    </source>
</evidence>
<sequence length="381" mass="41116">MRPIAAALALVLVSTPAALADTTAPVSMARVDRVAAALRRSPVFVDPDVSSLLDAHDRTALGRQIAGAGVPIYLAVVPLDSDDESAGDADYFTYLLHRRLGRNGVYLISDQRGTLDWTSYQVPRDDTLEVSAVTNGKPLAQRLHGVIDALAHAPAAKPSDPPVPDAPESYSSDKKPTKAGLAGQFMKTFFPALAVSGVLLALLWGVVAAVIGIARGVRGTTTTLRPRRLRRMAWAELVRLARAIGAAEEDDPGYPRAMADYDAAKLLWDEKQDPGSRFAVVVLALDGQDALRERTADPEPRCVINPLHGTAARRVRTALGGLSSRRQPMCEECAKAGRHQALALVIDGRERPYYEAPGVWEKIRGMDKDLPDHVLEYLGVE</sequence>
<evidence type="ECO:0000256" key="2">
    <source>
        <dbReference type="SAM" id="Phobius"/>
    </source>
</evidence>